<dbReference type="RefSeq" id="WP_213165310.1">
    <property type="nucleotide sequence ID" value="NZ_CP058559.1"/>
</dbReference>
<keyword evidence="2" id="KW-0175">Coiled coil</keyword>
<dbReference type="Proteomes" id="UP000516160">
    <property type="component" value="Chromosome"/>
</dbReference>
<feature type="domain" description="3D" evidence="3">
    <location>
        <begin position="100"/>
        <end position="159"/>
    </location>
</feature>
<protein>
    <recommendedName>
        <fullName evidence="3">3D domain-containing protein</fullName>
    </recommendedName>
</protein>
<dbReference type="InterPro" id="IPR051933">
    <property type="entry name" value="Resuscitation_pf_RpfB"/>
</dbReference>
<keyword evidence="1" id="KW-0732">Signal</keyword>
<proteinExistence type="predicted"/>
<sequence length="164" mass="18414">MKKLLIVMIAIATIATIKNIESQITHRESIIDEQLRVIKQQNIDMDKLIEELEYIKNELQKWEIIDLEVTAYSPRDNISGICTDGNPEITASGTSPKVGTVAVNPKIIPYGTRLIIPGYGLSTAEDTGAAIRARINLIDIYMDSHQEAIKWGRQNLKVLVERND</sequence>
<reference evidence="4 5" key="1">
    <citation type="submission" date="2020-07" db="EMBL/GenBank/DDBJ databases">
        <title>Alkalicella. sp. LB2 genome.</title>
        <authorList>
            <person name="Postec A."/>
            <person name="Quemeneur M."/>
        </authorList>
    </citation>
    <scope>NUCLEOTIDE SEQUENCE [LARGE SCALE GENOMIC DNA]</scope>
    <source>
        <strain evidence="4 5">LB2</strain>
    </source>
</reference>
<evidence type="ECO:0000313" key="4">
    <source>
        <dbReference type="EMBL" id="QNO14946.1"/>
    </source>
</evidence>
<dbReference type="GO" id="GO:0004553">
    <property type="term" value="F:hydrolase activity, hydrolyzing O-glycosyl compounds"/>
    <property type="evidence" value="ECO:0007669"/>
    <property type="project" value="InterPro"/>
</dbReference>
<dbReference type="Pfam" id="PF06725">
    <property type="entry name" value="3D"/>
    <property type="match status" value="1"/>
</dbReference>
<evidence type="ECO:0000256" key="1">
    <source>
        <dbReference type="ARBA" id="ARBA00022729"/>
    </source>
</evidence>
<keyword evidence="5" id="KW-1185">Reference proteome</keyword>
<gene>
    <name evidence="4" type="ORF">HYG86_09245</name>
</gene>
<dbReference type="GO" id="GO:0019867">
    <property type="term" value="C:outer membrane"/>
    <property type="evidence" value="ECO:0007669"/>
    <property type="project" value="InterPro"/>
</dbReference>
<dbReference type="InterPro" id="IPR036908">
    <property type="entry name" value="RlpA-like_sf"/>
</dbReference>
<evidence type="ECO:0000256" key="2">
    <source>
        <dbReference type="SAM" id="Coils"/>
    </source>
</evidence>
<dbReference type="Gene3D" id="2.40.40.10">
    <property type="entry name" value="RlpA-like domain"/>
    <property type="match status" value="1"/>
</dbReference>
<accession>A0A7G9W8D4</accession>
<dbReference type="KEGG" id="acae:HYG86_09245"/>
<dbReference type="AlphaFoldDB" id="A0A7G9W8D4"/>
<dbReference type="GO" id="GO:0009254">
    <property type="term" value="P:peptidoglycan turnover"/>
    <property type="evidence" value="ECO:0007669"/>
    <property type="project" value="InterPro"/>
</dbReference>
<dbReference type="InterPro" id="IPR059180">
    <property type="entry name" value="3D_YorM"/>
</dbReference>
<dbReference type="CDD" id="cd14667">
    <property type="entry name" value="3D_containing_proteins"/>
    <property type="match status" value="1"/>
</dbReference>
<organism evidence="4 5">
    <name type="scientific">Alkalicella caledoniensis</name>
    <dbReference type="NCBI Taxonomy" id="2731377"/>
    <lineage>
        <taxon>Bacteria</taxon>
        <taxon>Bacillati</taxon>
        <taxon>Bacillota</taxon>
        <taxon>Clostridia</taxon>
        <taxon>Eubacteriales</taxon>
        <taxon>Proteinivoracaceae</taxon>
        <taxon>Alkalicella</taxon>
    </lineage>
</organism>
<name>A0A7G9W8D4_ALKCA</name>
<dbReference type="InterPro" id="IPR010611">
    <property type="entry name" value="3D_dom"/>
</dbReference>
<evidence type="ECO:0000313" key="5">
    <source>
        <dbReference type="Proteomes" id="UP000516160"/>
    </source>
</evidence>
<dbReference type="SUPFAM" id="SSF50685">
    <property type="entry name" value="Barwin-like endoglucanases"/>
    <property type="match status" value="1"/>
</dbReference>
<dbReference type="PANTHER" id="PTHR39160">
    <property type="entry name" value="CELL WALL-BINDING PROTEIN YOCH"/>
    <property type="match status" value="1"/>
</dbReference>
<evidence type="ECO:0000259" key="3">
    <source>
        <dbReference type="Pfam" id="PF06725"/>
    </source>
</evidence>
<dbReference type="EMBL" id="CP058559">
    <property type="protein sequence ID" value="QNO14946.1"/>
    <property type="molecule type" value="Genomic_DNA"/>
</dbReference>
<feature type="coiled-coil region" evidence="2">
    <location>
        <begin position="31"/>
        <end position="65"/>
    </location>
</feature>
<dbReference type="PANTHER" id="PTHR39160:SF4">
    <property type="entry name" value="RESUSCITATION-PROMOTING FACTOR RPFB"/>
    <property type="match status" value="1"/>
</dbReference>